<accession>A0A3P7RG10</accession>
<dbReference type="AlphaFoldDB" id="A0A3P7RG10"/>
<evidence type="ECO:0000313" key="1">
    <source>
        <dbReference type="EMBL" id="VDN39619.1"/>
    </source>
</evidence>
<protein>
    <submittedName>
        <fullName evidence="1">Uncharacterized protein</fullName>
    </submittedName>
</protein>
<dbReference type="Proteomes" id="UP000281553">
    <property type="component" value="Unassembled WGS sequence"/>
</dbReference>
<dbReference type="OrthoDB" id="497380at2759"/>
<organism evidence="1 2">
    <name type="scientific">Dibothriocephalus latus</name>
    <name type="common">Fish tapeworm</name>
    <name type="synonym">Diphyllobothrium latum</name>
    <dbReference type="NCBI Taxonomy" id="60516"/>
    <lineage>
        <taxon>Eukaryota</taxon>
        <taxon>Metazoa</taxon>
        <taxon>Spiralia</taxon>
        <taxon>Lophotrochozoa</taxon>
        <taxon>Platyhelminthes</taxon>
        <taxon>Cestoda</taxon>
        <taxon>Eucestoda</taxon>
        <taxon>Diphyllobothriidea</taxon>
        <taxon>Diphyllobothriidae</taxon>
        <taxon>Dibothriocephalus</taxon>
    </lineage>
</organism>
<evidence type="ECO:0000313" key="2">
    <source>
        <dbReference type="Proteomes" id="UP000281553"/>
    </source>
</evidence>
<reference evidence="1 2" key="1">
    <citation type="submission" date="2018-11" db="EMBL/GenBank/DDBJ databases">
        <authorList>
            <consortium name="Pathogen Informatics"/>
        </authorList>
    </citation>
    <scope>NUCLEOTIDE SEQUENCE [LARGE SCALE GENOMIC DNA]</scope>
</reference>
<dbReference type="EMBL" id="UYRU01096070">
    <property type="protein sequence ID" value="VDN39619.1"/>
    <property type="molecule type" value="Genomic_DNA"/>
</dbReference>
<sequence>MLAPRDQRHFPAQLMANLLVDGDDSPFTRKPLGLRALEYRSPAVGILPALLRLATDRLIAIFVGDPKADLTAPLEDRSRLILLGEILSRSEST</sequence>
<name>A0A3P7RG10_DIBLA</name>
<proteinExistence type="predicted"/>
<keyword evidence="2" id="KW-1185">Reference proteome</keyword>
<gene>
    <name evidence="1" type="ORF">DILT_LOCUS17953</name>
</gene>